<dbReference type="Proteomes" id="UP001066276">
    <property type="component" value="Chromosome 7"/>
</dbReference>
<evidence type="ECO:0000313" key="2">
    <source>
        <dbReference type="EMBL" id="KAJ1123258.1"/>
    </source>
</evidence>
<reference evidence="2" key="1">
    <citation type="journal article" date="2022" name="bioRxiv">
        <title>Sequencing and chromosome-scale assembly of the giantPleurodeles waltlgenome.</title>
        <authorList>
            <person name="Brown T."/>
            <person name="Elewa A."/>
            <person name="Iarovenko S."/>
            <person name="Subramanian E."/>
            <person name="Araus A.J."/>
            <person name="Petzold A."/>
            <person name="Susuki M."/>
            <person name="Suzuki K.-i.T."/>
            <person name="Hayashi T."/>
            <person name="Toyoda A."/>
            <person name="Oliveira C."/>
            <person name="Osipova E."/>
            <person name="Leigh N.D."/>
            <person name="Simon A."/>
            <person name="Yun M.H."/>
        </authorList>
    </citation>
    <scope>NUCLEOTIDE SEQUENCE</scope>
    <source>
        <strain evidence="2">20211129_DDA</strain>
        <tissue evidence="2">Liver</tissue>
    </source>
</reference>
<name>A0AAV7P9M0_PLEWA</name>
<organism evidence="2 3">
    <name type="scientific">Pleurodeles waltl</name>
    <name type="common">Iberian ribbed newt</name>
    <dbReference type="NCBI Taxonomy" id="8319"/>
    <lineage>
        <taxon>Eukaryota</taxon>
        <taxon>Metazoa</taxon>
        <taxon>Chordata</taxon>
        <taxon>Craniata</taxon>
        <taxon>Vertebrata</taxon>
        <taxon>Euteleostomi</taxon>
        <taxon>Amphibia</taxon>
        <taxon>Batrachia</taxon>
        <taxon>Caudata</taxon>
        <taxon>Salamandroidea</taxon>
        <taxon>Salamandridae</taxon>
        <taxon>Pleurodelinae</taxon>
        <taxon>Pleurodeles</taxon>
    </lineage>
</organism>
<keyword evidence="3" id="KW-1185">Reference proteome</keyword>
<feature type="region of interest" description="Disordered" evidence="1">
    <location>
        <begin position="1"/>
        <end position="26"/>
    </location>
</feature>
<dbReference type="AlphaFoldDB" id="A0AAV7P9M0"/>
<dbReference type="EMBL" id="JANPWB010000011">
    <property type="protein sequence ID" value="KAJ1123258.1"/>
    <property type="molecule type" value="Genomic_DNA"/>
</dbReference>
<protein>
    <submittedName>
        <fullName evidence="2">Uncharacterized protein</fullName>
    </submittedName>
</protein>
<evidence type="ECO:0000256" key="1">
    <source>
        <dbReference type="SAM" id="MobiDB-lite"/>
    </source>
</evidence>
<accession>A0AAV7P9M0</accession>
<evidence type="ECO:0000313" key="3">
    <source>
        <dbReference type="Proteomes" id="UP001066276"/>
    </source>
</evidence>
<sequence>MERREPARQRSDAQSSGLDEAGGRGPVTEWRLPATHMFFLFGYCSLSFFDARRLWRGPGNAWGTRWEKTRGKVRGVGDGTERLDENIWVTAV</sequence>
<feature type="compositionally biased region" description="Basic and acidic residues" evidence="1">
    <location>
        <begin position="1"/>
        <end position="11"/>
    </location>
</feature>
<comment type="caution">
    <text evidence="2">The sequence shown here is derived from an EMBL/GenBank/DDBJ whole genome shotgun (WGS) entry which is preliminary data.</text>
</comment>
<gene>
    <name evidence="2" type="ORF">NDU88_001731</name>
</gene>
<proteinExistence type="predicted"/>